<feature type="region of interest" description="Disordered" evidence="1">
    <location>
        <begin position="14"/>
        <end position="46"/>
    </location>
</feature>
<dbReference type="KEGG" id="amah:DLM_1480"/>
<reference evidence="3" key="1">
    <citation type="journal article" date="2017" name="Biotechnol. Biofuels">
        <title>Evaluation of environmental bacterial communities as a factor affecting the growth of duckweed Lemna minor.</title>
        <authorList>
            <person name="Ishizawa H."/>
            <person name="Kuroda M."/>
            <person name="Morikawa M."/>
            <person name="Ike M."/>
        </authorList>
    </citation>
    <scope>NUCLEOTIDE SEQUENCE [LARGE SCALE GENOMIC DNA]</scope>
    <source>
        <strain evidence="3">H3</strain>
    </source>
</reference>
<reference evidence="3" key="3">
    <citation type="journal article" date="2017" name="Plant Physiol. Biochem.">
        <title>Differential oxidative and antioxidative response of duckweed Lemna minor toward plant growth promoting/inhibiting bacteria.</title>
        <authorList>
            <person name="Ishizawa H."/>
            <person name="Kuroda M."/>
            <person name="Morikawa M."/>
            <person name="Ike M."/>
        </authorList>
    </citation>
    <scope>NUCLEOTIDE SEQUENCE [LARGE SCALE GENOMIC DNA]</scope>
    <source>
        <strain evidence="3">H3</strain>
    </source>
</reference>
<reference evidence="2 3" key="2">
    <citation type="journal article" date="2017" name="Genome Announc.">
        <title>Draft genome sequence of Aquitalea magnusonii strain H3, a plant growth-promoting bacterium of duckweed Lemna minor.</title>
        <authorList>
            <person name="Ishizawa H."/>
            <person name="Kuroda M."/>
            <person name="Ike M."/>
        </authorList>
    </citation>
    <scope>NUCLEOTIDE SEQUENCE [LARGE SCALE GENOMIC DNA]</scope>
    <source>
        <strain evidence="2 3">H3</strain>
    </source>
</reference>
<dbReference type="AlphaFoldDB" id="A0A3G9GEM0"/>
<keyword evidence="3" id="KW-1185">Reference proteome</keyword>
<evidence type="ECO:0000256" key="1">
    <source>
        <dbReference type="SAM" id="MobiDB-lite"/>
    </source>
</evidence>
<proteinExistence type="predicted"/>
<dbReference type="Proteomes" id="UP000198290">
    <property type="component" value="Chromosome"/>
</dbReference>
<sequence length="46" mass="5293">MRIMEKVILHAAQQSGAAMQDQTAQQRHPIWAAQHPPLPPPRRSRR</sequence>
<feature type="compositionally biased region" description="Polar residues" evidence="1">
    <location>
        <begin position="14"/>
        <end position="26"/>
    </location>
</feature>
<protein>
    <submittedName>
        <fullName evidence="2">Uncharacterized protein</fullName>
    </submittedName>
</protein>
<name>A0A3G9GEM0_9NEIS</name>
<gene>
    <name evidence="2" type="ORF">DLM_1480</name>
</gene>
<dbReference type="EMBL" id="AP018823">
    <property type="protein sequence ID" value="BBF85099.1"/>
    <property type="molecule type" value="Genomic_DNA"/>
</dbReference>
<feature type="compositionally biased region" description="Pro residues" evidence="1">
    <location>
        <begin position="36"/>
        <end position="46"/>
    </location>
</feature>
<organism evidence="2 3">
    <name type="scientific">Aquitalea magnusonii</name>
    <dbReference type="NCBI Taxonomy" id="332411"/>
    <lineage>
        <taxon>Bacteria</taxon>
        <taxon>Pseudomonadati</taxon>
        <taxon>Pseudomonadota</taxon>
        <taxon>Betaproteobacteria</taxon>
        <taxon>Neisseriales</taxon>
        <taxon>Chromobacteriaceae</taxon>
        <taxon>Aquitalea</taxon>
    </lineage>
</organism>
<accession>A0A3G9GEM0</accession>
<evidence type="ECO:0000313" key="3">
    <source>
        <dbReference type="Proteomes" id="UP000198290"/>
    </source>
</evidence>
<evidence type="ECO:0000313" key="2">
    <source>
        <dbReference type="EMBL" id="BBF85099.1"/>
    </source>
</evidence>